<keyword evidence="2" id="KW-1185">Reference proteome</keyword>
<protein>
    <submittedName>
        <fullName evidence="1">Uncharacterized protein</fullName>
    </submittedName>
</protein>
<sequence>MDRQRSERHCEGMFRIIFARLSPVQSAARTAADPRATPGLSGEQIGARPELVEYLCLRPIPTSVYLLLRRPVEAGQNLSIRYTGLSAEAGVDTSVGIVGDSRENALAESIIGQAKAEMIQFLGSRKSVG</sequence>
<evidence type="ECO:0000313" key="2">
    <source>
        <dbReference type="Proteomes" id="UP000295277"/>
    </source>
</evidence>
<accession>A0A4R1YUF2</accession>
<proteinExistence type="predicted"/>
<reference evidence="1 2" key="1">
    <citation type="submission" date="2019-03" db="EMBL/GenBank/DDBJ databases">
        <title>Genomic Encyclopedia of Type Strains, Phase IV (KMG-IV): sequencing the most valuable type-strain genomes for metagenomic binning, comparative biology and taxonomic classification.</title>
        <authorList>
            <person name="Goeker M."/>
        </authorList>
    </citation>
    <scope>NUCLEOTIDE SEQUENCE [LARGE SCALE GENOMIC DNA]</scope>
    <source>
        <strain evidence="1 2">DSM 21153</strain>
    </source>
</reference>
<comment type="caution">
    <text evidence="1">The sequence shown here is derived from an EMBL/GenBank/DDBJ whole genome shotgun (WGS) entry which is preliminary data.</text>
</comment>
<gene>
    <name evidence="1" type="ORF">EV216_11026</name>
</gene>
<organism evidence="1 2">
    <name type="scientific">Rhodovulum steppense</name>
    <dbReference type="NCBI Taxonomy" id="540251"/>
    <lineage>
        <taxon>Bacteria</taxon>
        <taxon>Pseudomonadati</taxon>
        <taxon>Pseudomonadota</taxon>
        <taxon>Alphaproteobacteria</taxon>
        <taxon>Rhodobacterales</taxon>
        <taxon>Paracoccaceae</taxon>
        <taxon>Rhodovulum</taxon>
    </lineage>
</organism>
<dbReference type="AlphaFoldDB" id="A0A4R1YUF2"/>
<dbReference type="Proteomes" id="UP000295277">
    <property type="component" value="Unassembled WGS sequence"/>
</dbReference>
<evidence type="ECO:0000313" key="1">
    <source>
        <dbReference type="EMBL" id="TCM84710.1"/>
    </source>
</evidence>
<dbReference type="EMBL" id="SLVM01000010">
    <property type="protein sequence ID" value="TCM84710.1"/>
    <property type="molecule type" value="Genomic_DNA"/>
</dbReference>
<name>A0A4R1YUF2_9RHOB</name>